<evidence type="ECO:0000313" key="2">
    <source>
        <dbReference type="EMBL" id="KOY17360.1"/>
    </source>
</evidence>
<dbReference type="InterPro" id="IPR019405">
    <property type="entry name" value="Lactonase_7-beta_prop"/>
</dbReference>
<dbReference type="EMBL" id="LITU01000040">
    <property type="protein sequence ID" value="KOY17360.1"/>
    <property type="molecule type" value="Genomic_DNA"/>
</dbReference>
<reference evidence="2 3" key="1">
    <citation type="submission" date="2015-08" db="EMBL/GenBank/DDBJ databases">
        <title>Draft genome sequence of cellulolytic and xylanolytic Paenibacillus sp. A59, isolated from a decaying forest soil from Patagonia, Argentina.</title>
        <authorList>
            <person name="Ghio S."/>
            <person name="Caceres A.M."/>
            <person name="Talia P."/>
            <person name="Grasso D."/>
            <person name="Campos E."/>
        </authorList>
    </citation>
    <scope>NUCLEOTIDE SEQUENCE [LARGE SCALE GENOMIC DNA]</scope>
    <source>
        <strain evidence="2 3">A59</strain>
    </source>
</reference>
<dbReference type="AlphaFoldDB" id="A0A0M9BQZ4"/>
<dbReference type="InterPro" id="IPR015943">
    <property type="entry name" value="WD40/YVTN_repeat-like_dom_sf"/>
</dbReference>
<sequence>MSESKRLLVLVGSYAEAENEGIYAYELNEDTGNLSKLDGISGVKNPTFVNVDAEGNKLYAIGETASAEGNKMSEAVALSINPSTGKLSLLNRHDSISAPPCHIQRDPSGRYLILSSYHGGLVGLQALTDNGEVGVLLDEKKHEGKGAHPERQDKPHVHSAFFSPDGKYMMVQDLGADKIAIYSIDTDKNELVLHSETKTHPGAGPRHLAFHPNGQFAYVINEVDSSITSFRYDAVAGTLTEVSTVSTLPDGYDGSENTTAEIAVSNDGRFVYGSNRGHDSIVVFAVDAETGHLKLVEHVSAEGEHPRHFALTPNGKLLIAANRDTNNIVSFTVDQESGRLKYTGHSTGVSKPVCVKPVYL</sequence>
<dbReference type="FunFam" id="2.130.10.10:FF:000306">
    <property type="entry name" value="3-carboxymuconate cyclase"/>
    <property type="match status" value="1"/>
</dbReference>
<dbReference type="PANTHER" id="PTHR30344">
    <property type="entry name" value="6-PHOSPHOGLUCONOLACTONASE-RELATED"/>
    <property type="match status" value="1"/>
</dbReference>
<dbReference type="InterPro" id="IPR050282">
    <property type="entry name" value="Cycloisomerase_2"/>
</dbReference>
<dbReference type="Proteomes" id="UP000037688">
    <property type="component" value="Unassembled WGS sequence"/>
</dbReference>
<organism evidence="2 3">
    <name type="scientific">Paenibacillus xylanivorans</name>
    <dbReference type="NCBI Taxonomy" id="1705561"/>
    <lineage>
        <taxon>Bacteria</taxon>
        <taxon>Bacillati</taxon>
        <taxon>Bacillota</taxon>
        <taxon>Bacilli</taxon>
        <taxon>Bacillales</taxon>
        <taxon>Paenibacillaceae</taxon>
        <taxon>Paenibacillus</taxon>
    </lineage>
</organism>
<evidence type="ECO:0000313" key="3">
    <source>
        <dbReference type="Proteomes" id="UP000037688"/>
    </source>
</evidence>
<comment type="similarity">
    <text evidence="1">Belongs to the cycloisomerase 2 family.</text>
</comment>
<proteinExistence type="inferred from homology"/>
<dbReference type="GO" id="GO:0017057">
    <property type="term" value="F:6-phosphogluconolactonase activity"/>
    <property type="evidence" value="ECO:0007669"/>
    <property type="project" value="TreeGrafter"/>
</dbReference>
<dbReference type="PATRIC" id="fig|1705561.3.peg.941"/>
<dbReference type="Gene3D" id="2.130.10.10">
    <property type="entry name" value="YVTN repeat-like/Quinoprotein amine dehydrogenase"/>
    <property type="match status" value="1"/>
</dbReference>
<protein>
    <submittedName>
        <fullName evidence="2">3-carboxymuconate cyclase</fullName>
    </submittedName>
</protein>
<name>A0A0M9BQZ4_9BACL</name>
<dbReference type="PANTHER" id="PTHR30344:SF1">
    <property type="entry name" value="6-PHOSPHOGLUCONOLACTONASE"/>
    <property type="match status" value="1"/>
</dbReference>
<dbReference type="GO" id="GO:0005829">
    <property type="term" value="C:cytosol"/>
    <property type="evidence" value="ECO:0007669"/>
    <property type="project" value="TreeGrafter"/>
</dbReference>
<gene>
    <name evidence="2" type="ORF">AMS66_06135</name>
</gene>
<comment type="caution">
    <text evidence="2">The sequence shown here is derived from an EMBL/GenBank/DDBJ whole genome shotgun (WGS) entry which is preliminary data.</text>
</comment>
<dbReference type="OrthoDB" id="9790815at2"/>
<dbReference type="SUPFAM" id="SSF51004">
    <property type="entry name" value="C-terminal (heme d1) domain of cytochrome cd1-nitrite reductase"/>
    <property type="match status" value="1"/>
</dbReference>
<keyword evidence="3" id="KW-1185">Reference proteome</keyword>
<dbReference type="RefSeq" id="WP_053779946.1">
    <property type="nucleotide sequence ID" value="NZ_LITU01000040.1"/>
</dbReference>
<dbReference type="InterPro" id="IPR011048">
    <property type="entry name" value="Haem_d1_sf"/>
</dbReference>
<evidence type="ECO:0000256" key="1">
    <source>
        <dbReference type="ARBA" id="ARBA00005564"/>
    </source>
</evidence>
<dbReference type="Pfam" id="PF10282">
    <property type="entry name" value="Lactonase"/>
    <property type="match status" value="1"/>
</dbReference>
<accession>A0A0M9BQZ4</accession>